<gene>
    <name evidence="1" type="ORF">J2795_002103</name>
</gene>
<organism evidence="1 2">
    <name type="scientific">Chryseobacterium bernardetii</name>
    <dbReference type="NCBI Taxonomy" id="1241978"/>
    <lineage>
        <taxon>Bacteria</taxon>
        <taxon>Pseudomonadati</taxon>
        <taxon>Bacteroidota</taxon>
        <taxon>Flavobacteriia</taxon>
        <taxon>Flavobacteriales</taxon>
        <taxon>Weeksellaceae</taxon>
        <taxon>Chryseobacterium group</taxon>
        <taxon>Chryseobacterium</taxon>
    </lineage>
</organism>
<reference evidence="1" key="1">
    <citation type="submission" date="2023-07" db="EMBL/GenBank/DDBJ databases">
        <title>Sorghum-associated microbial communities from plants grown in Nebraska, USA.</title>
        <authorList>
            <person name="Schachtman D."/>
        </authorList>
    </citation>
    <scope>NUCLEOTIDE SEQUENCE</scope>
    <source>
        <strain evidence="1">DS1280</strain>
    </source>
</reference>
<evidence type="ECO:0000313" key="2">
    <source>
        <dbReference type="Proteomes" id="UP001184376"/>
    </source>
</evidence>
<name>A0ACC6IUH3_9FLAO</name>
<dbReference type="Proteomes" id="UP001184376">
    <property type="component" value="Unassembled WGS sequence"/>
</dbReference>
<sequence>MRKIVYFILLLLSCMGFGQVGIGTTNPNAKSMLDVVSTAKGVLLPRMTQAQRDAISPGTIDASRDGLLIYNTDTGCYNFWNIAQNKWVSLCQSSCDPSSFADFTIDCGQFPAADTNSYTVGNSVSGNTITVSVNVTHIGPYAISITSDNGIAYSAGGTFTSTGVQNVTIANATGSPSSSTMNFIVKSNGISVCNYTKNSSGVVDAYNFNCTMATVTPAMIQGVSGTGVVKVPVVVTGTKDIPAINQTINGVSYTFAGISGATSATTSINIAYSGTPTTASTSLPMTNSNGSLCSIEISHPAAAASAAIFTSSGATASGTYTVATNLTTSNKVSVPINVSQPGKLRLVSTDKNGIFFDSGEITVAAGSQTITLKAATATTGKFPMTAEEVSMGDNGSNNQKSTYYVSNTISGGSTINSSFTIDVKPKVWETMIHGKPTSLKTGANNGMIRLEIEDNYNFQGGITDFYKVWVRNTSGAAMSASLFIRSSDDDLGQIKKWNGPINSNETLGSLDCYLQGNSNKPITTGEIGAHAGAFSPLILPEVSGVGVTFTLNNNTSGTEWFNGLGNKKFKYRFIFNSRDYANSGTNLAVVLYGIYDTSVSVTNIDPGFGSDIPKTPGGAGGNPLTGYWP</sequence>
<dbReference type="EMBL" id="JAVDRG010000002">
    <property type="protein sequence ID" value="MDR6441403.1"/>
    <property type="molecule type" value="Genomic_DNA"/>
</dbReference>
<keyword evidence="2" id="KW-1185">Reference proteome</keyword>
<accession>A0ACC6IUH3</accession>
<evidence type="ECO:0000313" key="1">
    <source>
        <dbReference type="EMBL" id="MDR6441403.1"/>
    </source>
</evidence>
<proteinExistence type="predicted"/>
<comment type="caution">
    <text evidence="1">The sequence shown here is derived from an EMBL/GenBank/DDBJ whole genome shotgun (WGS) entry which is preliminary data.</text>
</comment>
<protein>
    <submittedName>
        <fullName evidence="1">Uncharacterized protein</fullName>
    </submittedName>
</protein>